<name>A0A8D8Z4B9_9HEMI</name>
<accession>A0A8D8Z4B9</accession>
<dbReference type="EMBL" id="HBUF01420425">
    <property type="protein sequence ID" value="CAG6740703.1"/>
    <property type="molecule type" value="Transcribed_RNA"/>
</dbReference>
<dbReference type="AlphaFoldDB" id="A0A8D8Z4B9"/>
<feature type="transmembrane region" description="Helical" evidence="1">
    <location>
        <begin position="40"/>
        <end position="65"/>
    </location>
</feature>
<evidence type="ECO:0000256" key="1">
    <source>
        <dbReference type="SAM" id="Phobius"/>
    </source>
</evidence>
<proteinExistence type="predicted"/>
<feature type="transmembrane region" description="Helical" evidence="1">
    <location>
        <begin position="6"/>
        <end position="33"/>
    </location>
</feature>
<keyword evidence="1" id="KW-1133">Transmembrane helix</keyword>
<feature type="transmembrane region" description="Helical" evidence="1">
    <location>
        <begin position="71"/>
        <end position="92"/>
    </location>
</feature>
<organism evidence="2">
    <name type="scientific">Cacopsylla melanoneura</name>
    <dbReference type="NCBI Taxonomy" id="428564"/>
    <lineage>
        <taxon>Eukaryota</taxon>
        <taxon>Metazoa</taxon>
        <taxon>Ecdysozoa</taxon>
        <taxon>Arthropoda</taxon>
        <taxon>Hexapoda</taxon>
        <taxon>Insecta</taxon>
        <taxon>Pterygota</taxon>
        <taxon>Neoptera</taxon>
        <taxon>Paraneoptera</taxon>
        <taxon>Hemiptera</taxon>
        <taxon>Sternorrhyncha</taxon>
        <taxon>Psylloidea</taxon>
        <taxon>Psyllidae</taxon>
        <taxon>Psyllinae</taxon>
        <taxon>Cacopsylla</taxon>
    </lineage>
</organism>
<evidence type="ECO:0000313" key="2">
    <source>
        <dbReference type="EMBL" id="CAG6740703.1"/>
    </source>
</evidence>
<sequence length="101" mass="11462">MSTITILFSLILNAHFRSFIVIFTSIIFGIVLWIYDTDVLWIFGIVLGPLFILTSIIFGIVLCIYDTDVLWVFGIVLGLLFILSCIITSLIVRLRFCIIVS</sequence>
<protein>
    <submittedName>
        <fullName evidence="2">Uncharacterized protein</fullName>
    </submittedName>
</protein>
<keyword evidence="1" id="KW-0472">Membrane</keyword>
<reference evidence="2" key="1">
    <citation type="submission" date="2021-05" db="EMBL/GenBank/DDBJ databases">
        <authorList>
            <person name="Alioto T."/>
            <person name="Alioto T."/>
            <person name="Gomez Garrido J."/>
        </authorList>
    </citation>
    <scope>NUCLEOTIDE SEQUENCE</scope>
</reference>
<keyword evidence="1" id="KW-0812">Transmembrane</keyword>